<proteinExistence type="predicted"/>
<protein>
    <submittedName>
        <fullName evidence="1">Iron-sulfur cluster assembly scaffold protein</fullName>
    </submittedName>
</protein>
<dbReference type="SUPFAM" id="SSF82649">
    <property type="entry name" value="SufE/NifU"/>
    <property type="match status" value="1"/>
</dbReference>
<name>A0ABT1XTV2_9SPHN</name>
<reference evidence="1 2" key="1">
    <citation type="submission" date="2022-08" db="EMBL/GenBank/DDBJ databases">
        <title>Polyphasic taxonomy analysis of Qipengyuania sp.RS5-5.</title>
        <authorList>
            <person name="Xamxidin M."/>
            <person name="Wu M."/>
        </authorList>
    </citation>
    <scope>NUCLEOTIDE SEQUENCE [LARGE SCALE GENOMIC DNA]</scope>
    <source>
        <strain evidence="1 2">RS5-5</strain>
    </source>
</reference>
<dbReference type="Proteomes" id="UP001206067">
    <property type="component" value="Unassembled WGS sequence"/>
</dbReference>
<dbReference type="RefSeq" id="WP_257595630.1">
    <property type="nucleotide sequence ID" value="NZ_JANKHH010000004.1"/>
</dbReference>
<dbReference type="EMBL" id="JANKHH010000004">
    <property type="protein sequence ID" value="MCR2833852.1"/>
    <property type="molecule type" value="Genomic_DNA"/>
</dbReference>
<gene>
    <name evidence="1" type="ORF">NSO95_07825</name>
</gene>
<sequence length="147" mass="15644">MPQAGSAARLYTPDLLALAIELADYPILPTLPRFGDARSRSCGSRVRLACSLRSDDTIERLGLEVTACAVGQAAAAIFAAEAADKSLTDMQRALVELELWLEGSALAPSWPQIDRLSPARAFPGRHGAILLPWKAAVEALSNPPAPR</sequence>
<comment type="caution">
    <text evidence="1">The sequence shown here is derived from an EMBL/GenBank/DDBJ whole genome shotgun (WGS) entry which is preliminary data.</text>
</comment>
<accession>A0ABT1XTV2</accession>
<keyword evidence="2" id="KW-1185">Reference proteome</keyword>
<dbReference type="Gene3D" id="3.90.1010.10">
    <property type="match status" value="1"/>
</dbReference>
<evidence type="ECO:0000313" key="1">
    <source>
        <dbReference type="EMBL" id="MCR2833852.1"/>
    </source>
</evidence>
<evidence type="ECO:0000313" key="2">
    <source>
        <dbReference type="Proteomes" id="UP001206067"/>
    </source>
</evidence>
<organism evidence="1 2">
    <name type="scientific">Parerythrobacter lacustris</name>
    <dbReference type="NCBI Taxonomy" id="2969984"/>
    <lineage>
        <taxon>Bacteria</taxon>
        <taxon>Pseudomonadati</taxon>
        <taxon>Pseudomonadota</taxon>
        <taxon>Alphaproteobacteria</taxon>
        <taxon>Sphingomonadales</taxon>
        <taxon>Erythrobacteraceae</taxon>
        <taxon>Parerythrobacter</taxon>
    </lineage>
</organism>